<dbReference type="Pfam" id="PF14215">
    <property type="entry name" value="bHLH-MYC_N"/>
    <property type="match status" value="1"/>
</dbReference>
<feature type="compositionally biased region" description="Low complexity" evidence="7">
    <location>
        <begin position="94"/>
        <end position="103"/>
    </location>
</feature>
<dbReference type="InterPro" id="IPR011598">
    <property type="entry name" value="bHLH_dom"/>
</dbReference>
<comment type="caution">
    <text evidence="9">The sequence shown here is derived from an EMBL/GenBank/DDBJ whole genome shotgun (WGS) entry which is preliminary data.</text>
</comment>
<dbReference type="SUPFAM" id="SSF47459">
    <property type="entry name" value="HLH, helix-loop-helix DNA-binding domain"/>
    <property type="match status" value="1"/>
</dbReference>
<comment type="similarity">
    <text evidence="1">Belongs to the bHLH protein family.</text>
</comment>
<dbReference type="PANTHER" id="PTHR11514:SF115">
    <property type="entry name" value="TRANSCRIPTION FACTOR"/>
    <property type="match status" value="1"/>
</dbReference>
<dbReference type="InterPro" id="IPR036638">
    <property type="entry name" value="HLH_DNA-bd_sf"/>
</dbReference>
<comment type="subcellular location">
    <subcellularLocation>
        <location evidence="5">Nucleus</location>
    </subcellularLocation>
</comment>
<feature type="domain" description="BHLH" evidence="8">
    <location>
        <begin position="297"/>
        <end position="346"/>
    </location>
</feature>
<organism evidence="9 10">
    <name type="scientific">Colocasia esculenta</name>
    <name type="common">Wild taro</name>
    <name type="synonym">Arum esculentum</name>
    <dbReference type="NCBI Taxonomy" id="4460"/>
    <lineage>
        <taxon>Eukaryota</taxon>
        <taxon>Viridiplantae</taxon>
        <taxon>Streptophyta</taxon>
        <taxon>Embryophyta</taxon>
        <taxon>Tracheophyta</taxon>
        <taxon>Spermatophyta</taxon>
        <taxon>Magnoliopsida</taxon>
        <taxon>Liliopsida</taxon>
        <taxon>Araceae</taxon>
        <taxon>Aroideae</taxon>
        <taxon>Colocasieae</taxon>
        <taxon>Colocasia</taxon>
    </lineage>
</organism>
<keyword evidence="3 5" id="KW-0804">Transcription</keyword>
<keyword evidence="10" id="KW-1185">Reference proteome</keyword>
<keyword evidence="2 5" id="KW-0805">Transcription regulation</keyword>
<dbReference type="PANTHER" id="PTHR11514">
    <property type="entry name" value="MYC"/>
    <property type="match status" value="1"/>
</dbReference>
<dbReference type="InterPro" id="IPR025610">
    <property type="entry name" value="MYC/MYB_N"/>
</dbReference>
<dbReference type="Pfam" id="PF00010">
    <property type="entry name" value="HLH"/>
    <property type="match status" value="1"/>
</dbReference>
<evidence type="ECO:0000256" key="2">
    <source>
        <dbReference type="ARBA" id="ARBA00023015"/>
    </source>
</evidence>
<dbReference type="GO" id="GO:0005634">
    <property type="term" value="C:nucleus"/>
    <property type="evidence" value="ECO:0007669"/>
    <property type="project" value="UniProtKB-SubCell"/>
</dbReference>
<evidence type="ECO:0000259" key="8">
    <source>
        <dbReference type="PROSITE" id="PS50888"/>
    </source>
</evidence>
<evidence type="ECO:0000256" key="1">
    <source>
        <dbReference type="ARBA" id="ARBA00005510"/>
    </source>
</evidence>
<feature type="coiled-coil region" evidence="6">
    <location>
        <begin position="336"/>
        <end position="363"/>
    </location>
</feature>
<reference evidence="9" key="1">
    <citation type="submission" date="2017-07" db="EMBL/GenBank/DDBJ databases">
        <title>Taro Niue Genome Assembly and Annotation.</title>
        <authorList>
            <person name="Atibalentja N."/>
            <person name="Keating K."/>
            <person name="Fields C.J."/>
        </authorList>
    </citation>
    <scope>NUCLEOTIDE SEQUENCE</scope>
    <source>
        <strain evidence="9">Niue_2</strain>
        <tissue evidence="9">Leaf</tissue>
    </source>
</reference>
<dbReference type="GO" id="GO:0003700">
    <property type="term" value="F:DNA-binding transcription factor activity"/>
    <property type="evidence" value="ECO:0007669"/>
    <property type="project" value="InterPro"/>
</dbReference>
<accession>A0A843WCE5</accession>
<name>A0A843WCE5_COLES</name>
<protein>
    <recommendedName>
        <fullName evidence="5">Transcription factor</fullName>
        <shortName evidence="5">bHLH transcription factor</shortName>
    </recommendedName>
    <alternativeName>
        <fullName evidence="5">Basic helix-loop-helix protein</fullName>
    </alternativeName>
</protein>
<dbReference type="AlphaFoldDB" id="A0A843WCE5"/>
<evidence type="ECO:0000256" key="7">
    <source>
        <dbReference type="SAM" id="MobiDB-lite"/>
    </source>
</evidence>
<evidence type="ECO:0000256" key="3">
    <source>
        <dbReference type="ARBA" id="ARBA00023163"/>
    </source>
</evidence>
<feature type="compositionally biased region" description="Basic and acidic residues" evidence="7">
    <location>
        <begin position="274"/>
        <end position="283"/>
    </location>
</feature>
<evidence type="ECO:0000256" key="6">
    <source>
        <dbReference type="SAM" id="Coils"/>
    </source>
</evidence>
<dbReference type="SMART" id="SM00353">
    <property type="entry name" value="HLH"/>
    <property type="match status" value="1"/>
</dbReference>
<dbReference type="PROSITE" id="PS50888">
    <property type="entry name" value="BHLH"/>
    <property type="match status" value="1"/>
</dbReference>
<proteinExistence type="inferred from homology"/>
<feature type="region of interest" description="Disordered" evidence="7">
    <location>
        <begin position="84"/>
        <end position="103"/>
    </location>
</feature>
<dbReference type="GO" id="GO:0046983">
    <property type="term" value="F:protein dimerization activity"/>
    <property type="evidence" value="ECO:0007669"/>
    <property type="project" value="InterPro"/>
</dbReference>
<evidence type="ECO:0000313" key="9">
    <source>
        <dbReference type="EMBL" id="MQM08953.1"/>
    </source>
</evidence>
<keyword evidence="6" id="KW-0175">Coiled coil</keyword>
<evidence type="ECO:0000256" key="4">
    <source>
        <dbReference type="ARBA" id="ARBA00023242"/>
    </source>
</evidence>
<dbReference type="InterPro" id="IPR045084">
    <property type="entry name" value="AIB/MYC-like"/>
</dbReference>
<keyword evidence="4 5" id="KW-0539">Nucleus</keyword>
<dbReference type="Gene3D" id="4.10.280.10">
    <property type="entry name" value="Helix-loop-helix DNA-binding domain"/>
    <property type="match status" value="1"/>
</dbReference>
<evidence type="ECO:0000313" key="10">
    <source>
        <dbReference type="Proteomes" id="UP000652761"/>
    </source>
</evidence>
<dbReference type="EMBL" id="NMUH01004250">
    <property type="protein sequence ID" value="MQM08953.1"/>
    <property type="molecule type" value="Genomic_DNA"/>
</dbReference>
<sequence>MSCTSSLTPQLPAHLFSSMTANPFPMQHPTPLTLKHRLQLLLHTLPDCWAYAILWRVASPSDHPHHPSAPADCRPVLSWGEGHLRTGAGSRSTSSSSNSNNNNDDTFLFGVEKKKVALLSDDAVSETHATAEEVVTDVEWFYLVSQARSFPAAMANHAVPSRAFITGAHVWLSGGHDLQVYGCERCREALLHSVTTLVCVPTEDGVLELASAELVTENWAVLQQARAILGQPQALGGVGGSSGIPATPASALTITLAKPKKEEPGTGCLMSSLDSEHSDSEGRRPKKRGRRPGAGGETPANHVEAERQRREKLNHRFYALRSVVPNVSRMDKASLLADAVAYIKELRARVTELEGELKQQQCRRESSGALKVAVAGGSTAAVSGGGGGEVAAGMEVEVRVVEGDAMVRATAPEEAGHPPARLMVALRELDMRVRHASMSSVKGLILLDVVATAPTGLQAEEELRAALLGTLDKQA</sequence>
<dbReference type="GO" id="GO:0000976">
    <property type="term" value="F:transcription cis-regulatory region binding"/>
    <property type="evidence" value="ECO:0007669"/>
    <property type="project" value="TreeGrafter"/>
</dbReference>
<feature type="region of interest" description="Disordered" evidence="7">
    <location>
        <begin position="262"/>
        <end position="308"/>
    </location>
</feature>
<dbReference type="Proteomes" id="UP000652761">
    <property type="component" value="Unassembled WGS sequence"/>
</dbReference>
<evidence type="ECO:0000256" key="5">
    <source>
        <dbReference type="RuleBase" id="RU369104"/>
    </source>
</evidence>
<dbReference type="OrthoDB" id="1926382at2759"/>
<gene>
    <name evidence="9" type="ORF">Taro_041811</name>
</gene>